<name>A0A9X0WG42_9GAMM</name>
<dbReference type="Proteomes" id="UP001138802">
    <property type="component" value="Unassembled WGS sequence"/>
</dbReference>
<dbReference type="Gene3D" id="3.40.50.300">
    <property type="entry name" value="P-loop containing nucleotide triphosphate hydrolases"/>
    <property type="match status" value="1"/>
</dbReference>
<dbReference type="GO" id="GO:0008976">
    <property type="term" value="F:polyphosphate kinase activity"/>
    <property type="evidence" value="ECO:0007669"/>
    <property type="project" value="InterPro"/>
</dbReference>
<evidence type="ECO:0000256" key="4">
    <source>
        <dbReference type="SAM" id="MobiDB-lite"/>
    </source>
</evidence>
<dbReference type="InterPro" id="IPR022300">
    <property type="entry name" value="PPK2-rel_1"/>
</dbReference>
<organism evidence="6 7">
    <name type="scientific">Thiocapsa imhoffii</name>
    <dbReference type="NCBI Taxonomy" id="382777"/>
    <lineage>
        <taxon>Bacteria</taxon>
        <taxon>Pseudomonadati</taxon>
        <taxon>Pseudomonadota</taxon>
        <taxon>Gammaproteobacteria</taxon>
        <taxon>Chromatiales</taxon>
        <taxon>Chromatiaceae</taxon>
        <taxon>Thiocapsa</taxon>
    </lineage>
</organism>
<sequence length="318" mass="36334">MSYRKRFGVAPDSKVDLSKIDASFKDQHETHEDALADIEAQKQRLRDLQYLLYAEGQQSLLIVLQGRDAAGKDGTINHVLGAMNPQGCSVTGFKVPSKEEAAHDFLWRYHQHAPGRGQVAIFNRSHYEDVLVQRVHDMVPRAVWSKRYAHINAFEQMLADHGTRILKFYLHIDSDEQLRRFKQRIDDPARHWKISEGDYAERPFWDAYTSAFEDALSQCSTEHAPWFVIPSNHKWFRNLAISKIVVETLESLKMSFPAPSVEMAEIVSKYHSMAEQAGIADAETSADASLVAKRDAAKHSKKKQKQKKKSKKHGARDH</sequence>
<dbReference type="PANTHER" id="PTHR34383:SF3">
    <property type="entry name" value="POLYPHOSPHATE:AMP PHOSPHOTRANSFERASE"/>
    <property type="match status" value="1"/>
</dbReference>
<comment type="similarity">
    <text evidence="1">Belongs to the polyphosphate kinase 2 (PPK2) family. Class I subfamily.</text>
</comment>
<proteinExistence type="inferred from homology"/>
<dbReference type="InterPro" id="IPR022488">
    <property type="entry name" value="PPK2-related"/>
</dbReference>
<protein>
    <submittedName>
        <fullName evidence="6">Polyphosphate kinase 2</fullName>
    </submittedName>
</protein>
<evidence type="ECO:0000313" key="7">
    <source>
        <dbReference type="Proteomes" id="UP001138802"/>
    </source>
</evidence>
<dbReference type="Pfam" id="PF03976">
    <property type="entry name" value="PPK2"/>
    <property type="match status" value="1"/>
</dbReference>
<accession>A0A9X0WG42</accession>
<feature type="compositionally biased region" description="Basic residues" evidence="4">
    <location>
        <begin position="299"/>
        <end position="318"/>
    </location>
</feature>
<dbReference type="GO" id="GO:0006797">
    <property type="term" value="P:polyphosphate metabolic process"/>
    <property type="evidence" value="ECO:0007669"/>
    <property type="project" value="InterPro"/>
</dbReference>
<reference evidence="6 7" key="1">
    <citation type="journal article" date="2020" name="Microorganisms">
        <title>Osmotic Adaptation and Compatible Solute Biosynthesis of Phototrophic Bacteria as Revealed from Genome Analyses.</title>
        <authorList>
            <person name="Imhoff J.F."/>
            <person name="Rahn T."/>
            <person name="Kunzel S."/>
            <person name="Keller A."/>
            <person name="Neulinger S.C."/>
        </authorList>
    </citation>
    <scope>NUCLEOTIDE SEQUENCE [LARGE SCALE GENOMIC DNA]</scope>
    <source>
        <strain evidence="6 7">DSM 21303</strain>
    </source>
</reference>
<evidence type="ECO:0000256" key="2">
    <source>
        <dbReference type="ARBA" id="ARBA00022679"/>
    </source>
</evidence>
<dbReference type="AlphaFoldDB" id="A0A9X0WG42"/>
<dbReference type="PIRSF" id="PIRSF028756">
    <property type="entry name" value="PPK2_prd"/>
    <property type="match status" value="1"/>
</dbReference>
<keyword evidence="2" id="KW-0808">Transferase</keyword>
<dbReference type="InterPro" id="IPR027417">
    <property type="entry name" value="P-loop_NTPase"/>
</dbReference>
<gene>
    <name evidence="6" type="ORF">CKO25_04170</name>
</gene>
<dbReference type="NCBIfam" id="TIGR03709">
    <property type="entry name" value="PPK2_rel_1"/>
    <property type="match status" value="1"/>
</dbReference>
<keyword evidence="3 6" id="KW-0418">Kinase</keyword>
<keyword evidence="7" id="KW-1185">Reference proteome</keyword>
<dbReference type="PANTHER" id="PTHR34383">
    <property type="entry name" value="POLYPHOSPHATE:AMP PHOSPHOTRANSFERASE-RELATED"/>
    <property type="match status" value="1"/>
</dbReference>
<dbReference type="InterPro" id="IPR016898">
    <property type="entry name" value="Polyphosphate_phosphotransfera"/>
</dbReference>
<evidence type="ECO:0000313" key="6">
    <source>
        <dbReference type="EMBL" id="MBK1643870.1"/>
    </source>
</evidence>
<evidence type="ECO:0000259" key="5">
    <source>
        <dbReference type="Pfam" id="PF03976"/>
    </source>
</evidence>
<feature type="domain" description="Polyphosphate kinase-2-related" evidence="5">
    <location>
        <begin position="34"/>
        <end position="253"/>
    </location>
</feature>
<evidence type="ECO:0000256" key="1">
    <source>
        <dbReference type="ARBA" id="ARBA00009924"/>
    </source>
</evidence>
<feature type="region of interest" description="Disordered" evidence="4">
    <location>
        <begin position="290"/>
        <end position="318"/>
    </location>
</feature>
<comment type="caution">
    <text evidence="6">The sequence shown here is derived from an EMBL/GenBank/DDBJ whole genome shotgun (WGS) entry which is preliminary data.</text>
</comment>
<dbReference type="SUPFAM" id="SSF52540">
    <property type="entry name" value="P-loop containing nucleoside triphosphate hydrolases"/>
    <property type="match status" value="1"/>
</dbReference>
<evidence type="ECO:0000256" key="3">
    <source>
        <dbReference type="ARBA" id="ARBA00022777"/>
    </source>
</evidence>
<dbReference type="EMBL" id="NRSD01000003">
    <property type="protein sequence ID" value="MBK1643870.1"/>
    <property type="molecule type" value="Genomic_DNA"/>
</dbReference>